<feature type="domain" description="LTD" evidence="2">
    <location>
        <begin position="545"/>
        <end position="690"/>
    </location>
</feature>
<sequence>MKKILNALFLTLLAVFTFSSCSDVPAPYDILGEGDVPGLTGDGSKDNPYTVSDLKAKADGTTVAWVQAYIVAGIKSSTDMSISSENDVVFGTQPTGVKATAFLIADDRGESDYKNCSAVNLSGKTAGCSEVKAALNLVDNATTPLPRLVTLKGTLVKNTWGLPGLKEVTTAILEDGTIIGEGGDEPTPPVGGVTFFEESFASDKGTFTIEDKTRPTKVSEIWKWESYTPETGGTASKYMKASAYISATEKEASESWLISPVVNLTKATKASLTFEHAHKFCGDPAKELTIWVKESTASDWTQATIPTYGTNLDWKFVSSGNIDLVSYIGKNIQFAFKYISTTSNVGTWEVKNVKIVGEGEGGGETPEPPVEGTEIFTEKFGTKIIGKDEAKPAISAYQGWDNSNLTFAATSGDIRAIAHKTPEVSSDAPMVNHAWLPKNSEVNFSISNIKASGYSKFIVAYEVAANVYNAGETADLSAIKVVLNDKEVVAASKVVSAANKEANIFYSMQVEVEVTGTDASTLKFVADVADNTVGFRLYNIRLYGVEGGTAPEPSGSELFISEYVESFKGNNKYVEIYNPTSESIDLSGYSLKMNTNGKKEGEEIVWTSLHNKAFTGTIEPGHVVVFANNQAVNYAGEVVKCSAMAFNGDDAIGLFKGETLIDLMGTQGVQEKFGENVVLRRVATVTSPNTTYTLAEWHEVKLTSAEDDASVGISGLGSHTVE</sequence>
<organism evidence="3 6">
    <name type="scientific">Bacteroides ovatus</name>
    <dbReference type="NCBI Taxonomy" id="28116"/>
    <lineage>
        <taxon>Bacteria</taxon>
        <taxon>Pseudomonadati</taxon>
        <taxon>Bacteroidota</taxon>
        <taxon>Bacteroidia</taxon>
        <taxon>Bacteroidales</taxon>
        <taxon>Bacteroidaceae</taxon>
        <taxon>Bacteroides</taxon>
    </lineage>
</organism>
<dbReference type="Pfam" id="PF00932">
    <property type="entry name" value="LTD"/>
    <property type="match status" value="1"/>
</dbReference>
<dbReference type="Proteomes" id="UP000375690">
    <property type="component" value="Unassembled WGS sequence"/>
</dbReference>
<evidence type="ECO:0000313" key="3">
    <source>
        <dbReference type="EMBL" id="KAA4089687.1"/>
    </source>
</evidence>
<dbReference type="SUPFAM" id="SSF74853">
    <property type="entry name" value="Lamin A/C globular tail domain"/>
    <property type="match status" value="1"/>
</dbReference>
<evidence type="ECO:0000313" key="4">
    <source>
        <dbReference type="EMBL" id="KAB1323171.1"/>
    </source>
</evidence>
<gene>
    <name evidence="4" type="ORF">F3B53_19335</name>
    <name evidence="3" type="ORF">F3D66_26590</name>
</gene>
<keyword evidence="6" id="KW-1185">Reference proteome</keyword>
<dbReference type="EMBL" id="VWKB01000052">
    <property type="protein sequence ID" value="KAA4089687.1"/>
    <property type="molecule type" value="Genomic_DNA"/>
</dbReference>
<dbReference type="RefSeq" id="WP_149945287.1">
    <property type="nucleotide sequence ID" value="NZ_CP113514.1"/>
</dbReference>
<feature type="signal peptide" evidence="1">
    <location>
        <begin position="1"/>
        <end position="22"/>
    </location>
</feature>
<dbReference type="AlphaFoldDB" id="A0A5M5D178"/>
<feature type="chain" id="PRO_5044621849" evidence="1">
    <location>
        <begin position="23"/>
        <end position="722"/>
    </location>
</feature>
<protein>
    <submittedName>
        <fullName evidence="3">Lamin tail domain-containing protein</fullName>
    </submittedName>
</protein>
<dbReference type="InterPro" id="IPR001322">
    <property type="entry name" value="Lamin_tail_dom"/>
</dbReference>
<dbReference type="Proteomes" id="UP000473905">
    <property type="component" value="Unassembled WGS sequence"/>
</dbReference>
<dbReference type="Gene3D" id="2.60.120.200">
    <property type="match status" value="1"/>
</dbReference>
<evidence type="ECO:0000313" key="5">
    <source>
        <dbReference type="Proteomes" id="UP000375690"/>
    </source>
</evidence>
<dbReference type="PROSITE" id="PS51257">
    <property type="entry name" value="PROKAR_LIPOPROTEIN"/>
    <property type="match status" value="1"/>
</dbReference>
<comment type="caution">
    <text evidence="3">The sequence shown here is derived from an EMBL/GenBank/DDBJ whole genome shotgun (WGS) entry which is preliminary data.</text>
</comment>
<dbReference type="InterPro" id="IPR036415">
    <property type="entry name" value="Lamin_tail_dom_sf"/>
</dbReference>
<dbReference type="Pfam" id="PF19886">
    <property type="entry name" value="DUF6359"/>
    <property type="match status" value="1"/>
</dbReference>
<accession>A0A5M5D178</accession>
<dbReference type="EMBL" id="VWFC01000028">
    <property type="protein sequence ID" value="KAB1323171.1"/>
    <property type="molecule type" value="Genomic_DNA"/>
</dbReference>
<proteinExistence type="predicted"/>
<dbReference type="NCBIfam" id="NF038128">
    <property type="entry name" value="choice_anch_J"/>
    <property type="match status" value="1"/>
</dbReference>
<reference evidence="5 6" key="1">
    <citation type="journal article" date="2019" name="Nat. Med.">
        <title>A library of human gut bacterial isolates paired with longitudinal multiomics data enables mechanistic microbiome research.</title>
        <authorList>
            <person name="Poyet M."/>
            <person name="Groussin M."/>
            <person name="Gibbons S.M."/>
            <person name="Avila-Pacheco J."/>
            <person name="Jiang X."/>
            <person name="Kearney S.M."/>
            <person name="Perrotta A.R."/>
            <person name="Berdy B."/>
            <person name="Zhao S."/>
            <person name="Lieberman T.D."/>
            <person name="Swanson P.K."/>
            <person name="Smith M."/>
            <person name="Roesemann S."/>
            <person name="Alexander J.E."/>
            <person name="Rich S.A."/>
            <person name="Livny J."/>
            <person name="Vlamakis H."/>
            <person name="Clish C."/>
            <person name="Bullock K."/>
            <person name="Deik A."/>
            <person name="Scott J."/>
            <person name="Pierce K.A."/>
            <person name="Xavier R.J."/>
            <person name="Alm E.J."/>
        </authorList>
    </citation>
    <scope>NUCLEOTIDE SEQUENCE [LARGE SCALE GENOMIC DNA]</scope>
    <source>
        <strain evidence="3 6">BIOML-A134</strain>
        <strain evidence="4 5">BIOML-A2</strain>
    </source>
</reference>
<keyword evidence="1" id="KW-0732">Signal</keyword>
<name>A0A5M5D178_BACOV</name>
<evidence type="ECO:0000313" key="6">
    <source>
        <dbReference type="Proteomes" id="UP000473905"/>
    </source>
</evidence>
<dbReference type="InterPro" id="IPR045939">
    <property type="entry name" value="YhcR_N"/>
</dbReference>
<evidence type="ECO:0000259" key="2">
    <source>
        <dbReference type="PROSITE" id="PS51841"/>
    </source>
</evidence>
<dbReference type="PROSITE" id="PS51841">
    <property type="entry name" value="LTD"/>
    <property type="match status" value="1"/>
</dbReference>
<evidence type="ECO:0000256" key="1">
    <source>
        <dbReference type="SAM" id="SignalP"/>
    </source>
</evidence>